<feature type="region of interest" description="Disordered" evidence="1">
    <location>
        <begin position="447"/>
        <end position="490"/>
    </location>
</feature>
<proteinExistence type="predicted"/>
<protein>
    <submittedName>
        <fullName evidence="2">Transcription factor with AP2 domain(S) (ApiAP2)</fullName>
    </submittedName>
</protein>
<feature type="compositionally biased region" description="Polar residues" evidence="1">
    <location>
        <begin position="614"/>
        <end position="637"/>
    </location>
</feature>
<feature type="compositionally biased region" description="Low complexity" evidence="1">
    <location>
        <begin position="452"/>
        <end position="480"/>
    </location>
</feature>
<dbReference type="VEuPathDB" id="PlasmoDB:PmUG01_05038800"/>
<evidence type="ECO:0000256" key="1">
    <source>
        <dbReference type="SAM" id="MobiDB-lite"/>
    </source>
</evidence>
<evidence type="ECO:0000313" key="2">
    <source>
        <dbReference type="EMBL" id="SBS95297.1"/>
    </source>
</evidence>
<name>A0A1A8WQX0_PLAMA</name>
<dbReference type="EMBL" id="FLQW01003251">
    <property type="protein sequence ID" value="SBS95297.1"/>
    <property type="molecule type" value="Genomic_DNA"/>
</dbReference>
<organism evidence="2 3">
    <name type="scientific">Plasmodium malariae</name>
    <dbReference type="NCBI Taxonomy" id="5858"/>
    <lineage>
        <taxon>Eukaryota</taxon>
        <taxon>Sar</taxon>
        <taxon>Alveolata</taxon>
        <taxon>Apicomplexa</taxon>
        <taxon>Aconoidasida</taxon>
        <taxon>Haemosporida</taxon>
        <taxon>Plasmodiidae</taxon>
        <taxon>Plasmodium</taxon>
        <taxon>Plasmodium (Plasmodium)</taxon>
    </lineage>
</organism>
<dbReference type="AlphaFoldDB" id="A0A1A8WQX0"/>
<dbReference type="Proteomes" id="UP000078597">
    <property type="component" value="Unassembled WGS sequence"/>
</dbReference>
<feature type="region of interest" description="Disordered" evidence="1">
    <location>
        <begin position="313"/>
        <end position="371"/>
    </location>
</feature>
<reference evidence="3" key="1">
    <citation type="submission" date="2016-05" db="EMBL/GenBank/DDBJ databases">
        <authorList>
            <person name="Naeem Raeece"/>
        </authorList>
    </citation>
    <scope>NUCLEOTIDE SEQUENCE [LARGE SCALE GENOMIC DNA]</scope>
</reference>
<sequence>MKDCNKYIYLHECNKRDNTSSSVKRRKHVCQRKGALSIEEGNNLFLRNRVLGCMYDYTKFKIIMDDMKKTLYTRPQNSNVIISNNDKGRKMMDKEECLNRARLLNILKCFNTLEKNVPVYEYEHLLKCTLSKNVSSNVSSNIGGNIGSNIGGNIGGNIGSNIGGNIGSNIGGNIGSNIGSNVSCNIGSNIGSNVSSNVRSNVNSDNDIYEGECKLKNASSAFDKKLDEVIRHFLHNKNEIHYEVNHRDYEDKVNHSYLCSNNYHNIAHLKSNSKGYISDSNIYFYKKNKFIDKVYDKKKKKIKFTPLCYDMHKSNGRKGDGRNGNSNSGSGNSKNGNSNSGSGHSNSGNGNSNSGGGHSNSGNGNSNSGGGHSTNECNKFLLVTKKEEVKKTSCTKKYAPSILSENNAKLFLYKKKMNQISKILCNLNYFNKFNSCELTREIIKKKKKKKNNCNNDDSNNCNNDDSNNYNNDDSNNYNNDDSNDYNNDDSNNYNNDDCNDNCNNGGINDNCNNSKEGNEEGTPHPYCVNIHPAGKRNKKKNSKFTEFSVQGQTLAQGEKKHEQGYPNAMFDMRNDVITDKCNCLEREEDTTCSNRNRSNYYSDCMHAKKKKKSTPNISHTNSTENHSDDGNFTQKKINPTQMMRKKLNYKMHFKLPLHVDIKYLLQRKKKKKKIIIIKNEQGKEEGKEEVSEVVDVDAETKEPFFRKDNNKVEEISVSHANNRNIQKYRSNDDKNKIDDVIITTCNTMM</sequence>
<evidence type="ECO:0000313" key="3">
    <source>
        <dbReference type="Proteomes" id="UP000078597"/>
    </source>
</evidence>
<accession>A0A1A8WQX0</accession>
<feature type="region of interest" description="Disordered" evidence="1">
    <location>
        <begin position="606"/>
        <end position="637"/>
    </location>
</feature>
<gene>
    <name evidence="2" type="ORF">PMALA_046760</name>
</gene>
<feature type="compositionally biased region" description="Low complexity" evidence="1">
    <location>
        <begin position="323"/>
        <end position="352"/>
    </location>
</feature>